<evidence type="ECO:0000259" key="1">
    <source>
        <dbReference type="Pfam" id="PF20178"/>
    </source>
</evidence>
<dbReference type="Proteomes" id="UP000599879">
    <property type="component" value="Unassembled WGS sequence"/>
</dbReference>
<name>A0A923G3M0_9PSED</name>
<proteinExistence type="predicted"/>
<dbReference type="GO" id="GO:0016757">
    <property type="term" value="F:glycosyltransferase activity"/>
    <property type="evidence" value="ECO:0007669"/>
    <property type="project" value="UniProtKB-KW"/>
</dbReference>
<feature type="domain" description="Dermonecrotic toxin N-terminal" evidence="1">
    <location>
        <begin position="16"/>
        <end position="295"/>
    </location>
</feature>
<reference evidence="3" key="3">
    <citation type="submission" date="2021-06" db="EMBL/GenBank/DDBJ databases">
        <title>Updating the genus Pseudomonas: Description of 43 new species and partition of the Pseudomonas putida group.</title>
        <authorList>
            <person name="Girard L."/>
            <person name="Lood C."/>
            <person name="Vandamme P."/>
            <person name="Rokni-Zadeh H."/>
            <person name="Van Noort V."/>
            <person name="Hofte M."/>
            <person name="Lavigne R."/>
            <person name="De Mot R."/>
        </authorList>
    </citation>
    <scope>NUCLEOTIDE SEQUENCE</scope>
    <source>
        <strain evidence="3">SWRI10</strain>
    </source>
</reference>
<protein>
    <submittedName>
        <fullName evidence="2">Mannosyltransferase</fullName>
    </submittedName>
</protein>
<gene>
    <name evidence="3" type="ORF">HU737_004310</name>
    <name evidence="2" type="ORF">HU737_17340</name>
</gene>
<dbReference type="Gene3D" id="3.90.550.20">
    <property type="match status" value="1"/>
</dbReference>
<reference evidence="2" key="2">
    <citation type="submission" date="2020-07" db="EMBL/GenBank/DDBJ databases">
        <authorList>
            <person name="Lood C."/>
            <person name="Girard L."/>
        </authorList>
    </citation>
    <scope>NUCLEOTIDE SEQUENCE</scope>
    <source>
        <strain evidence="2">SWRI10</strain>
    </source>
</reference>
<dbReference type="EMBL" id="JABWRE010000013">
    <property type="protein sequence ID" value="MBC3442458.1"/>
    <property type="molecule type" value="Genomic_DNA"/>
</dbReference>
<dbReference type="InterPro" id="IPR046673">
    <property type="entry name" value="ToxA_N"/>
</dbReference>
<evidence type="ECO:0000313" key="2">
    <source>
        <dbReference type="EMBL" id="MBC3442458.1"/>
    </source>
</evidence>
<dbReference type="EMBL" id="JABWRE020000001">
    <property type="protein sequence ID" value="MBV4535198.1"/>
    <property type="molecule type" value="Genomic_DNA"/>
</dbReference>
<keyword evidence="2" id="KW-0808">Transferase</keyword>
<dbReference type="Pfam" id="PF04488">
    <property type="entry name" value="Gly_transf_sug"/>
    <property type="match status" value="1"/>
</dbReference>
<keyword evidence="2" id="KW-0328">Glycosyltransferase</keyword>
<dbReference type="RefSeq" id="WP_186556002.1">
    <property type="nucleotide sequence ID" value="NZ_JABWRE020000001.1"/>
</dbReference>
<reference evidence="2" key="1">
    <citation type="journal article" date="2020" name="Microorganisms">
        <title>Reliable Identification of Environmental Pseudomonas Isolates Using the rpoD Gene.</title>
        <authorList>
            <consortium name="The Broad Institute Genome Sequencing Platform"/>
            <person name="Girard L."/>
            <person name="Lood C."/>
            <person name="Rokni-Zadeh H."/>
            <person name="van Noort V."/>
            <person name="Lavigne R."/>
            <person name="De Mot R."/>
        </authorList>
    </citation>
    <scope>NUCLEOTIDE SEQUENCE</scope>
    <source>
        <strain evidence="2">SWRI10</strain>
    </source>
</reference>
<dbReference type="InterPro" id="IPR007577">
    <property type="entry name" value="GlycoTrfase_DXD_sugar-bd_CS"/>
</dbReference>
<evidence type="ECO:0000313" key="3">
    <source>
        <dbReference type="EMBL" id="MBV4535198.1"/>
    </source>
</evidence>
<dbReference type="Pfam" id="PF20178">
    <property type="entry name" value="ToxA_N"/>
    <property type="match status" value="1"/>
</dbReference>
<accession>A0A923G3M0</accession>
<organism evidence="2">
    <name type="scientific">Pseudomonas urmiensis</name>
    <dbReference type="NCBI Taxonomy" id="2745493"/>
    <lineage>
        <taxon>Bacteria</taxon>
        <taxon>Pseudomonadati</taxon>
        <taxon>Pseudomonadota</taxon>
        <taxon>Gammaproteobacteria</taxon>
        <taxon>Pseudomonadales</taxon>
        <taxon>Pseudomonadaceae</taxon>
        <taxon>Pseudomonas</taxon>
    </lineage>
</organism>
<sequence>MPYLNPSPADLVREALDGFPRPDQHAETLLKDWLHERGVSTAPRDIDVVTLHYQNAPNSRDSGWHDNAVVSQKMNLVEALLSNWQGEPAEGYHGFHYGDWAGLAPSHTARLVDHLHRPGALSNYSEYLVFNGLYTHRAETEYSPSNHIGIRAEDFQDFIWNLDFHQHFKQSLDRYWQHRMPLYQRALKISLIAACNKQVEEGSMSEQGRRLAWQALGLIRQRGATLQASLLNVYGYTATAILCLKHSNSDFTLLYLPGNASPLHEFADQSAMKHWFAQQCQDSARRTALLDCFARADWPDGLDFSGLETALQGLGLYPKPHRLSSNHSGLATSGLWQPNEMINYKADKYSPPIQGDLFEYLAKRYKDRAYQDADQQIISNQQIDKGKWGRYLNVAIALLAPVVLVVPELTPLLVAGGLAQFALGLDQAINGKMLADKAEGVVNQTFGLFNALPLAAGILSGPEAIFRYRRPGCYMSPRLRELLEQAPRTSSPPAELELPPAELAFRQDEVVSATAGAALSTHIDAEFTPRFSALLDEATGPVNAWVYYDLDSDSFIKVDELALLNPPRWITTSNTASALVRRPAGRTVTDRQRMRSLHALGIRLDLPIELAPPDNVTRTAIPRLISSLWVGDRILDGAFLAALQHNAQVVSASRYRYQLFLSRMNPQAYQNNRALLMAKAPNLIVRPLEDEPFFQHFERSPYFAQYQAAIEGNGGAATNFSSASDILRYRLLNEIGGIYLDADDRLLPSPSVKGREHLLGQLELRASARELLLAPPVSNDQLGMYFKYNNSLIGSHPGNPTLEAISEEILRRYAQDPTFYDVRPDPDLQPMAFNAYARRLSRLTGPAVLNDVIDQQLPSLSQLRELCVLVTSPLRDLHQTLDLSQFVKLVHSQLPLGKLAEIGHAHSWRTA</sequence>
<comment type="caution">
    <text evidence="2">The sequence shown here is derived from an EMBL/GenBank/DDBJ whole genome shotgun (WGS) entry which is preliminary data.</text>
</comment>
<dbReference type="InterPro" id="IPR029044">
    <property type="entry name" value="Nucleotide-diphossugar_trans"/>
</dbReference>
<dbReference type="AlphaFoldDB" id="A0A923G3M0"/>
<dbReference type="SUPFAM" id="SSF53448">
    <property type="entry name" value="Nucleotide-diphospho-sugar transferases"/>
    <property type="match status" value="1"/>
</dbReference>